<dbReference type="GO" id="GO:0007605">
    <property type="term" value="P:sensory perception of sound"/>
    <property type="evidence" value="ECO:0007669"/>
    <property type="project" value="TreeGrafter"/>
</dbReference>
<evidence type="ECO:0000313" key="7">
    <source>
        <dbReference type="Proteomes" id="UP001501940"/>
    </source>
</evidence>
<evidence type="ECO:0000256" key="2">
    <source>
        <dbReference type="ARBA" id="ARBA00022692"/>
    </source>
</evidence>
<comment type="subcellular location">
    <subcellularLocation>
        <location evidence="1">Membrane</location>
        <topology evidence="1">Multi-pass membrane protein</topology>
    </subcellularLocation>
</comment>
<gene>
    <name evidence="6" type="primary">LHFPL3</name>
</gene>
<dbReference type="Pfam" id="PF10242">
    <property type="entry name" value="L_HMGIC_fpl"/>
    <property type="match status" value="1"/>
</dbReference>
<name>A0AAQ5YCP6_AMPOC</name>
<evidence type="ECO:0000256" key="3">
    <source>
        <dbReference type="ARBA" id="ARBA00022989"/>
    </source>
</evidence>
<evidence type="ECO:0000256" key="5">
    <source>
        <dbReference type="SAM" id="Phobius"/>
    </source>
</evidence>
<feature type="transmembrane region" description="Helical" evidence="5">
    <location>
        <begin position="29"/>
        <end position="49"/>
    </location>
</feature>
<evidence type="ECO:0000313" key="6">
    <source>
        <dbReference type="Ensembl" id="ENSAOCP00000050604.1"/>
    </source>
</evidence>
<organism evidence="6 7">
    <name type="scientific">Amphiprion ocellaris</name>
    <name type="common">Clown anemonefish</name>
    <dbReference type="NCBI Taxonomy" id="80972"/>
    <lineage>
        <taxon>Eukaryota</taxon>
        <taxon>Metazoa</taxon>
        <taxon>Chordata</taxon>
        <taxon>Craniata</taxon>
        <taxon>Vertebrata</taxon>
        <taxon>Euteleostomi</taxon>
        <taxon>Actinopterygii</taxon>
        <taxon>Neopterygii</taxon>
        <taxon>Teleostei</taxon>
        <taxon>Neoteleostei</taxon>
        <taxon>Acanthomorphata</taxon>
        <taxon>Ovalentaria</taxon>
        <taxon>Pomacentridae</taxon>
        <taxon>Amphiprion</taxon>
    </lineage>
</organism>
<feature type="transmembrane region" description="Helical" evidence="5">
    <location>
        <begin position="134"/>
        <end position="154"/>
    </location>
</feature>
<feature type="transmembrane region" description="Helical" evidence="5">
    <location>
        <begin position="182"/>
        <end position="204"/>
    </location>
</feature>
<evidence type="ECO:0000256" key="4">
    <source>
        <dbReference type="ARBA" id="ARBA00023136"/>
    </source>
</evidence>
<protein>
    <recommendedName>
        <fullName evidence="8">LHFPL tetraspan subfamily member 3</fullName>
    </recommendedName>
</protein>
<dbReference type="Ensembl" id="ENSAOCT00000069443.1">
    <property type="protein sequence ID" value="ENSAOCP00000050604.1"/>
    <property type="gene ID" value="ENSAOCG00000033932.1"/>
</dbReference>
<accession>A0AAQ5YCP6</accession>
<dbReference type="PANTHER" id="PTHR12489:SF13">
    <property type="entry name" value="LHFPL TETRASPAN SUBFAMILY MEMBER 3 PROTEIN"/>
    <property type="match status" value="1"/>
</dbReference>
<evidence type="ECO:0008006" key="8">
    <source>
        <dbReference type="Google" id="ProtNLM"/>
    </source>
</evidence>
<dbReference type="InterPro" id="IPR019372">
    <property type="entry name" value="LHFPL"/>
</dbReference>
<keyword evidence="4 5" id="KW-0472">Membrane</keyword>
<evidence type="ECO:0000256" key="1">
    <source>
        <dbReference type="ARBA" id="ARBA00004141"/>
    </source>
</evidence>
<keyword evidence="2 5" id="KW-0812">Transmembrane</keyword>
<dbReference type="Proteomes" id="UP001501940">
    <property type="component" value="Chromosome 3"/>
</dbReference>
<dbReference type="PANTHER" id="PTHR12489">
    <property type="entry name" value="LIPOMA HMGIC FUSION PARTNER-LIKE PROTEIN"/>
    <property type="match status" value="1"/>
</dbReference>
<sequence length="307" mass="33588">MIPGSAASMLPSAEAAKLYQTNYVRNSRVIGLLWAIFTILFGIVNVTIFSQPYWIGDGVDTPQAGYFGLFHYCIGDGLSRELACQGSFTEFSAIPSGAFKAASFFIGMSMMLVVTCIGCFSLFFLLSTSTVYKICGWMQAASGVCLVLGCMIYPDGWDSDEVRRMCGEQTDKYSLGACSMRWAYILAIMGILDALILSFLAFVLGNRQDGLMSEELLAESKVQVLQHQLRGVKQSRSVGERNTTEPASLPFTSTCQKPSVTFSSPSVLPAAPTSSPALRWSPMHFCPHVSDPCTTLHRPWQGQRLLL</sequence>
<dbReference type="GO" id="GO:0005886">
    <property type="term" value="C:plasma membrane"/>
    <property type="evidence" value="ECO:0007669"/>
    <property type="project" value="TreeGrafter"/>
</dbReference>
<dbReference type="AlphaFoldDB" id="A0AAQ5YCP6"/>
<dbReference type="GeneTree" id="ENSGT00990000203541"/>
<reference evidence="6 7" key="1">
    <citation type="submission" date="2022-01" db="EMBL/GenBank/DDBJ databases">
        <title>A chromosome-scale genome assembly of the false clownfish, Amphiprion ocellaris.</title>
        <authorList>
            <person name="Ryu T."/>
        </authorList>
    </citation>
    <scope>NUCLEOTIDE SEQUENCE [LARGE SCALE GENOMIC DNA]</scope>
</reference>
<proteinExistence type="predicted"/>
<keyword evidence="3 5" id="KW-1133">Transmembrane helix</keyword>
<feature type="transmembrane region" description="Helical" evidence="5">
    <location>
        <begin position="104"/>
        <end position="127"/>
    </location>
</feature>
<keyword evidence="7" id="KW-1185">Reference proteome</keyword>
<reference evidence="6" key="2">
    <citation type="submission" date="2025-08" db="UniProtKB">
        <authorList>
            <consortium name="Ensembl"/>
        </authorList>
    </citation>
    <scope>IDENTIFICATION</scope>
</reference>
<reference evidence="6" key="3">
    <citation type="submission" date="2025-09" db="UniProtKB">
        <authorList>
            <consortium name="Ensembl"/>
        </authorList>
    </citation>
    <scope>IDENTIFICATION</scope>
</reference>